<evidence type="ECO:0000256" key="1">
    <source>
        <dbReference type="SAM" id="SignalP"/>
    </source>
</evidence>
<comment type="caution">
    <text evidence="2">The sequence shown here is derived from an EMBL/GenBank/DDBJ whole genome shotgun (WGS) entry which is preliminary data.</text>
</comment>
<dbReference type="EMBL" id="PQSP01000007">
    <property type="protein sequence ID" value="RUS66039.1"/>
    <property type="molecule type" value="Genomic_DNA"/>
</dbReference>
<feature type="chain" id="PRO_5019167725" description="Secreted protein" evidence="1">
    <location>
        <begin position="23"/>
        <end position="106"/>
    </location>
</feature>
<dbReference type="Proteomes" id="UP000286947">
    <property type="component" value="Unassembled WGS sequence"/>
</dbReference>
<evidence type="ECO:0000313" key="3">
    <source>
        <dbReference type="Proteomes" id="UP000286947"/>
    </source>
</evidence>
<keyword evidence="3" id="KW-1185">Reference proteome</keyword>
<name>A0A433SBG2_9BURK</name>
<sequence length="106" mass="11480" precursor="true">MNLKQLSLLAISTVFFVGTAAAQTPNPNNKEEMRQLVMTMCPAEQAQSCTCLADNMAKDLTTKEWTIFIAAMQDAPEPPAGTTEEELVQFATKLQTALQSCQPAGN</sequence>
<protein>
    <recommendedName>
        <fullName evidence="4">Secreted protein</fullName>
    </recommendedName>
</protein>
<keyword evidence="1" id="KW-0732">Signal</keyword>
<dbReference type="AlphaFoldDB" id="A0A433SBG2"/>
<evidence type="ECO:0008006" key="4">
    <source>
        <dbReference type="Google" id="ProtNLM"/>
    </source>
</evidence>
<gene>
    <name evidence="2" type="ORF">CUZ56_02397</name>
</gene>
<organism evidence="2 3">
    <name type="scientific">Saezia sanguinis</name>
    <dbReference type="NCBI Taxonomy" id="1965230"/>
    <lineage>
        <taxon>Bacteria</taxon>
        <taxon>Pseudomonadati</taxon>
        <taxon>Pseudomonadota</taxon>
        <taxon>Betaproteobacteria</taxon>
        <taxon>Burkholderiales</taxon>
        <taxon>Saeziaceae</taxon>
        <taxon>Saezia</taxon>
    </lineage>
</organism>
<reference evidence="2 3" key="1">
    <citation type="submission" date="2018-01" db="EMBL/GenBank/DDBJ databases">
        <title>Saezia sanguinis gen. nov., sp. nov., in the order Burkholderiales isolated from human blood.</title>
        <authorList>
            <person name="Medina-Pascual M.J."/>
            <person name="Valdezate S."/>
            <person name="Monzon S."/>
            <person name="Cuesta I."/>
            <person name="Carrasco G."/>
            <person name="Villalon P."/>
            <person name="Saez-Nieto J.A."/>
        </authorList>
    </citation>
    <scope>NUCLEOTIDE SEQUENCE [LARGE SCALE GENOMIC DNA]</scope>
    <source>
        <strain evidence="2 3">CNM695-12</strain>
    </source>
</reference>
<evidence type="ECO:0000313" key="2">
    <source>
        <dbReference type="EMBL" id="RUS66039.1"/>
    </source>
</evidence>
<proteinExistence type="predicted"/>
<feature type="signal peptide" evidence="1">
    <location>
        <begin position="1"/>
        <end position="22"/>
    </location>
</feature>
<accession>A0A433SBG2</accession>